<dbReference type="PANTHER" id="PTHR11139">
    <property type="entry name" value="ATAXIA TELANGIECTASIA MUTATED ATM -RELATED"/>
    <property type="match status" value="1"/>
</dbReference>
<name>A0A7S0GZ55_MICPS</name>
<dbReference type="GO" id="GO:0006281">
    <property type="term" value="P:DNA repair"/>
    <property type="evidence" value="ECO:0007669"/>
    <property type="project" value="TreeGrafter"/>
</dbReference>
<feature type="domain" description="FATC" evidence="3">
    <location>
        <begin position="657"/>
        <end position="689"/>
    </location>
</feature>
<feature type="region of interest" description="Disordered" evidence="1">
    <location>
        <begin position="67"/>
        <end position="123"/>
    </location>
</feature>
<evidence type="ECO:0000313" key="4">
    <source>
        <dbReference type="EMBL" id="CAD8445860.1"/>
    </source>
</evidence>
<dbReference type="SUPFAM" id="SSF56112">
    <property type="entry name" value="Protein kinase-like (PK-like)"/>
    <property type="match status" value="1"/>
</dbReference>
<dbReference type="GO" id="GO:0005634">
    <property type="term" value="C:nucleus"/>
    <property type="evidence" value="ECO:0007669"/>
    <property type="project" value="TreeGrafter"/>
</dbReference>
<dbReference type="PANTHER" id="PTHR11139:SF1">
    <property type="entry name" value="TRANSFORMATION_TRANSCRIPTION DOMAIN-ASSOCIATED PROTEIN"/>
    <property type="match status" value="1"/>
</dbReference>
<feature type="compositionally biased region" description="Basic and acidic residues" evidence="1">
    <location>
        <begin position="81"/>
        <end position="122"/>
    </location>
</feature>
<sequence>MQRWVWLHYVPQLLLSLLNREAPHAKALLLRVAQAHPQALYCPLRTFLLERRETAARVTQSARALAAKAQESADAAAKAPPSDDKEKEKKADPPTDGDEEKKKEEPGQEVDLHKRARDDKAAAHLAAQAAGEATVAFDGAKEVMERLRHKHAHLVTELEVLLSELGARFASSPEERLLVVVHTLLHRCYKYPTATTAEVPASFKKELAGVCRACFSADTSAKHADFVKEYKAEYEKDLDPEQPTFPKALHELIDRLKRWKTQLQADVEERLPTTLRLEDESPGLRGVRFAEAEVPGQRAGESDAANATGAPEALVKLERVGAEVQIVRRHGTSFRCLTFLGVDGSERRFLVQTSLTPAARGEERMLQLLRTLNQTLVHHVETRRRGLCYYAPAVVPVWPQVRLMEDDPHHGTYGEVYEVNCARYGREPDLPIQMFKKALDDAVTGKVRGAEEVLKLRLDAFAEITQKHVTENIFSQFMYKTLPTGSHLWTFKRQMCQQMALSCFISALLRIGGRAPQKIVFAKNTGRVFMLDFHPAFDAKGATEFAEPVPFRLTRNLHAFFTPFGVKGDFVAAMAAAAQACSGPGTNLEAHLLLFFRDQLTVWPWRRMTSAGSAASLLGPSPSEIRRMARANVDEVLKRLPCVAPTPPRQGAPPHEQFSSVQKGVLHLVDAAVNPKNLSRMEPTWAAWL</sequence>
<evidence type="ECO:0000259" key="3">
    <source>
        <dbReference type="PROSITE" id="PS51190"/>
    </source>
</evidence>
<organism evidence="4">
    <name type="scientific">Micromonas pusilla</name>
    <name type="common">Picoplanktonic green alga</name>
    <name type="synonym">Chromulina pusilla</name>
    <dbReference type="NCBI Taxonomy" id="38833"/>
    <lineage>
        <taxon>Eukaryota</taxon>
        <taxon>Viridiplantae</taxon>
        <taxon>Chlorophyta</taxon>
        <taxon>Mamiellophyceae</taxon>
        <taxon>Mamiellales</taxon>
        <taxon>Mamiellaceae</taxon>
        <taxon>Micromonas</taxon>
    </lineage>
</organism>
<dbReference type="AlphaFoldDB" id="A0A7S0GZ55"/>
<accession>A0A7S0GZ55</accession>
<dbReference type="Pfam" id="PF00454">
    <property type="entry name" value="PI3_PI4_kinase"/>
    <property type="match status" value="1"/>
</dbReference>
<dbReference type="GO" id="GO:0006355">
    <property type="term" value="P:regulation of DNA-templated transcription"/>
    <property type="evidence" value="ECO:0007669"/>
    <property type="project" value="TreeGrafter"/>
</dbReference>
<dbReference type="GO" id="GO:0035267">
    <property type="term" value="C:NuA4 histone acetyltransferase complex"/>
    <property type="evidence" value="ECO:0007669"/>
    <property type="project" value="TreeGrafter"/>
</dbReference>
<dbReference type="InterPro" id="IPR000403">
    <property type="entry name" value="PI3/4_kinase_cat_dom"/>
</dbReference>
<dbReference type="InterPro" id="IPR003152">
    <property type="entry name" value="FATC_dom"/>
</dbReference>
<reference evidence="4" key="1">
    <citation type="submission" date="2021-01" db="EMBL/GenBank/DDBJ databases">
        <authorList>
            <person name="Corre E."/>
            <person name="Pelletier E."/>
            <person name="Niang G."/>
            <person name="Scheremetjew M."/>
            <person name="Finn R."/>
            <person name="Kale V."/>
            <person name="Holt S."/>
            <person name="Cochrane G."/>
            <person name="Meng A."/>
            <person name="Brown T."/>
            <person name="Cohen L."/>
        </authorList>
    </citation>
    <scope>NUCLEOTIDE SEQUENCE</scope>
    <source>
        <strain evidence="4">CCAC1681</strain>
    </source>
</reference>
<dbReference type="SMART" id="SM01343">
    <property type="entry name" value="FATC"/>
    <property type="match status" value="1"/>
</dbReference>
<dbReference type="PROSITE" id="PS50290">
    <property type="entry name" value="PI3_4_KINASE_3"/>
    <property type="match status" value="1"/>
</dbReference>
<gene>
    <name evidence="4" type="ORF">MSP1401_LOCUS9220</name>
</gene>
<feature type="compositionally biased region" description="Low complexity" evidence="1">
    <location>
        <begin position="67"/>
        <end position="80"/>
    </location>
</feature>
<dbReference type="EMBL" id="HBEN01011115">
    <property type="protein sequence ID" value="CAD8445860.1"/>
    <property type="molecule type" value="Transcribed_RNA"/>
</dbReference>
<dbReference type="GO" id="GO:0000124">
    <property type="term" value="C:SAGA complex"/>
    <property type="evidence" value="ECO:0007669"/>
    <property type="project" value="TreeGrafter"/>
</dbReference>
<evidence type="ECO:0000259" key="2">
    <source>
        <dbReference type="PROSITE" id="PS50290"/>
    </source>
</evidence>
<dbReference type="Pfam" id="PF02260">
    <property type="entry name" value="FATC"/>
    <property type="match status" value="1"/>
</dbReference>
<dbReference type="InterPro" id="IPR036940">
    <property type="entry name" value="PI3/4_kinase_cat_sf"/>
</dbReference>
<dbReference type="SMART" id="SM00146">
    <property type="entry name" value="PI3Kc"/>
    <property type="match status" value="1"/>
</dbReference>
<evidence type="ECO:0008006" key="5">
    <source>
        <dbReference type="Google" id="ProtNLM"/>
    </source>
</evidence>
<dbReference type="CDD" id="cd05163">
    <property type="entry name" value="PIKK_TRRAP"/>
    <property type="match status" value="1"/>
</dbReference>
<dbReference type="InterPro" id="IPR050517">
    <property type="entry name" value="DDR_Repair_Kinase"/>
</dbReference>
<dbReference type="Gene3D" id="1.10.1070.11">
    <property type="entry name" value="Phosphatidylinositol 3-/4-kinase, catalytic domain"/>
    <property type="match status" value="1"/>
</dbReference>
<dbReference type="PROSITE" id="PS51190">
    <property type="entry name" value="FATC"/>
    <property type="match status" value="1"/>
</dbReference>
<protein>
    <recommendedName>
        <fullName evidence="5">Non-specific serine/threonine protein kinase</fullName>
    </recommendedName>
</protein>
<evidence type="ECO:0000256" key="1">
    <source>
        <dbReference type="SAM" id="MobiDB-lite"/>
    </source>
</evidence>
<feature type="domain" description="PI3K/PI4K catalytic" evidence="2">
    <location>
        <begin position="321"/>
        <end position="653"/>
    </location>
</feature>
<proteinExistence type="predicted"/>
<dbReference type="InterPro" id="IPR011009">
    <property type="entry name" value="Kinase-like_dom_sf"/>
</dbReference>